<dbReference type="EMBL" id="KZ805314">
    <property type="protein sequence ID" value="PVI05416.1"/>
    <property type="molecule type" value="Genomic_DNA"/>
</dbReference>
<dbReference type="InterPro" id="IPR011333">
    <property type="entry name" value="SKP1/BTB/POZ_sf"/>
</dbReference>
<proteinExistence type="predicted"/>
<dbReference type="PANTHER" id="PTHR47843">
    <property type="entry name" value="BTB DOMAIN-CONTAINING PROTEIN-RELATED"/>
    <property type="match status" value="1"/>
</dbReference>
<name>A0A2V1E4Z6_9PLEO</name>
<feature type="domain" description="BTB" evidence="1">
    <location>
        <begin position="25"/>
        <end position="91"/>
    </location>
</feature>
<dbReference type="AlphaFoldDB" id="A0A2V1E4Z6"/>
<gene>
    <name evidence="2" type="ORF">DM02DRAFT_725114</name>
</gene>
<dbReference type="InterPro" id="IPR000210">
    <property type="entry name" value="BTB/POZ_dom"/>
</dbReference>
<dbReference type="OrthoDB" id="6359816at2759"/>
<dbReference type="PROSITE" id="PS50097">
    <property type="entry name" value="BTB"/>
    <property type="match status" value="1"/>
</dbReference>
<reference evidence="2 3" key="1">
    <citation type="journal article" date="2018" name="Sci. Rep.">
        <title>Comparative genomics provides insights into the lifestyle and reveals functional heterogeneity of dark septate endophytic fungi.</title>
        <authorList>
            <person name="Knapp D.G."/>
            <person name="Nemeth J.B."/>
            <person name="Barry K."/>
            <person name="Hainaut M."/>
            <person name="Henrissat B."/>
            <person name="Johnson J."/>
            <person name="Kuo A."/>
            <person name="Lim J.H.P."/>
            <person name="Lipzen A."/>
            <person name="Nolan M."/>
            <person name="Ohm R.A."/>
            <person name="Tamas L."/>
            <person name="Grigoriev I.V."/>
            <person name="Spatafora J.W."/>
            <person name="Nagy L.G."/>
            <person name="Kovacs G.M."/>
        </authorList>
    </citation>
    <scope>NUCLEOTIDE SEQUENCE [LARGE SCALE GENOMIC DNA]</scope>
    <source>
        <strain evidence="2 3">DSE2036</strain>
    </source>
</reference>
<protein>
    <recommendedName>
        <fullName evidence="1">BTB domain-containing protein</fullName>
    </recommendedName>
</protein>
<dbReference type="PANTHER" id="PTHR47843:SF5">
    <property type="entry name" value="BTB_POZ DOMAIN PROTEIN"/>
    <property type="match status" value="1"/>
</dbReference>
<sequence length="334" mass="37346">MDTAEGSNEALRSGLESLYLSGKYSDLTIVCGDDVYPVHKAIICPRSDFFAAAVEFGKEAAENKIDLSHDEPHIVKLMIQYFYKLSYELDRSEHLYYLLPKFQCPNRPFTESETSTNVKLIERLVNVSKSGMAEAVAFVKSLPIRDADWGAQIWVQPEDLEALCMILDKNAIVGGDEDGQRSWLTTAHINAPTIHAKVYAIADKYNVRGLKSEAMVKFADATCDCIVNKGFYDAIEVVYSTTMDTDHGLRDIVETNIFDMTKVVGFTEEIENSFKENPDLAMAVLKRSFAGPSYWDETPHVEFAVVGNDGSDHVDCSPDFCWVAARWSEVDAES</sequence>
<dbReference type="CDD" id="cd18186">
    <property type="entry name" value="BTB_POZ_ZBTB_KLHL-like"/>
    <property type="match status" value="1"/>
</dbReference>
<dbReference type="Gene3D" id="3.30.710.10">
    <property type="entry name" value="Potassium Channel Kv1.1, Chain A"/>
    <property type="match status" value="1"/>
</dbReference>
<keyword evidence="3" id="KW-1185">Reference proteome</keyword>
<organism evidence="2 3">
    <name type="scientific">Periconia macrospinosa</name>
    <dbReference type="NCBI Taxonomy" id="97972"/>
    <lineage>
        <taxon>Eukaryota</taxon>
        <taxon>Fungi</taxon>
        <taxon>Dikarya</taxon>
        <taxon>Ascomycota</taxon>
        <taxon>Pezizomycotina</taxon>
        <taxon>Dothideomycetes</taxon>
        <taxon>Pleosporomycetidae</taxon>
        <taxon>Pleosporales</taxon>
        <taxon>Massarineae</taxon>
        <taxon>Periconiaceae</taxon>
        <taxon>Periconia</taxon>
    </lineage>
</organism>
<dbReference type="STRING" id="97972.A0A2V1E4Z6"/>
<dbReference type="Proteomes" id="UP000244855">
    <property type="component" value="Unassembled WGS sequence"/>
</dbReference>
<dbReference type="Pfam" id="PF00651">
    <property type="entry name" value="BTB"/>
    <property type="match status" value="1"/>
</dbReference>
<evidence type="ECO:0000313" key="3">
    <source>
        <dbReference type="Proteomes" id="UP000244855"/>
    </source>
</evidence>
<evidence type="ECO:0000313" key="2">
    <source>
        <dbReference type="EMBL" id="PVI05416.1"/>
    </source>
</evidence>
<accession>A0A2V1E4Z6</accession>
<evidence type="ECO:0000259" key="1">
    <source>
        <dbReference type="PROSITE" id="PS50097"/>
    </source>
</evidence>
<dbReference type="SUPFAM" id="SSF54695">
    <property type="entry name" value="POZ domain"/>
    <property type="match status" value="1"/>
</dbReference>